<evidence type="ECO:0000259" key="1">
    <source>
        <dbReference type="Pfam" id="PF13470"/>
    </source>
</evidence>
<dbReference type="OrthoDB" id="9802272at2"/>
<proteinExistence type="predicted"/>
<dbReference type="InterPro" id="IPR002716">
    <property type="entry name" value="PIN_dom"/>
</dbReference>
<protein>
    <submittedName>
        <fullName evidence="2">Putative toxin-antitoxin system toxin component, PIN family</fullName>
    </submittedName>
</protein>
<dbReference type="SUPFAM" id="SSF88723">
    <property type="entry name" value="PIN domain-like"/>
    <property type="match status" value="1"/>
</dbReference>
<accession>A0A1Z4BUR8</accession>
<dbReference type="PANTHER" id="PTHR34610:SF4">
    <property type="entry name" value="SLL8027 PROTEIN"/>
    <property type="match status" value="1"/>
</dbReference>
<dbReference type="InterPro" id="IPR029060">
    <property type="entry name" value="PIN-like_dom_sf"/>
</dbReference>
<dbReference type="Proteomes" id="UP000197019">
    <property type="component" value="Chromosome"/>
</dbReference>
<gene>
    <name evidence="2" type="ORF">CEK71_02625</name>
</gene>
<dbReference type="KEGG" id="mpsy:CEK71_02625"/>
<dbReference type="NCBIfam" id="TIGR00305">
    <property type="entry name" value="putative toxin-antitoxin system toxin component, PIN family"/>
    <property type="match status" value="1"/>
</dbReference>
<keyword evidence="3" id="KW-1185">Reference proteome</keyword>
<dbReference type="PANTHER" id="PTHR34610">
    <property type="entry name" value="SSL7007 PROTEIN"/>
    <property type="match status" value="1"/>
</dbReference>
<sequence>MSHRIVLDTNCIISALLFSKQKLAWLRHSWQNDITALTSKDTAGELVRVLAYPKFKLTKPEQQLLLDEFLPYTETIAITTLPEGLPTIRDQADQKFLVLAVIGQAEALVTGDADILEIQADFHTPPIMTLAEFKAWLEK</sequence>
<name>A0A1Z4BUR8_9GAMM</name>
<organism evidence="2 3">
    <name type="scientific">Methylovulum psychrotolerans</name>
    <dbReference type="NCBI Taxonomy" id="1704499"/>
    <lineage>
        <taxon>Bacteria</taxon>
        <taxon>Pseudomonadati</taxon>
        <taxon>Pseudomonadota</taxon>
        <taxon>Gammaproteobacteria</taxon>
        <taxon>Methylococcales</taxon>
        <taxon>Methylococcaceae</taxon>
        <taxon>Methylovulum</taxon>
    </lineage>
</organism>
<evidence type="ECO:0000313" key="3">
    <source>
        <dbReference type="Proteomes" id="UP000197019"/>
    </source>
</evidence>
<dbReference type="AlphaFoldDB" id="A0A1Z4BUR8"/>
<dbReference type="EMBL" id="CP022129">
    <property type="protein sequence ID" value="ASF45047.1"/>
    <property type="molecule type" value="Genomic_DNA"/>
</dbReference>
<feature type="domain" description="PIN" evidence="1">
    <location>
        <begin position="4"/>
        <end position="113"/>
    </location>
</feature>
<dbReference type="RefSeq" id="WP_088617930.1">
    <property type="nucleotide sequence ID" value="NZ_CP022129.1"/>
</dbReference>
<dbReference type="InterPro" id="IPR002850">
    <property type="entry name" value="PIN_toxin-like"/>
</dbReference>
<evidence type="ECO:0000313" key="2">
    <source>
        <dbReference type="EMBL" id="ASF45047.1"/>
    </source>
</evidence>
<dbReference type="Pfam" id="PF13470">
    <property type="entry name" value="PIN_3"/>
    <property type="match status" value="1"/>
</dbReference>
<reference evidence="2 3" key="1">
    <citation type="submission" date="2017-06" db="EMBL/GenBank/DDBJ databases">
        <title>Genome Sequencing of the methanotroph Methylovulum psychrotolerants str. HV10-M2 isolated from a high-altitude environment.</title>
        <authorList>
            <person name="Mateos-Rivera A."/>
        </authorList>
    </citation>
    <scope>NUCLEOTIDE SEQUENCE [LARGE SCALE GENOMIC DNA]</scope>
    <source>
        <strain evidence="2 3">HV10_M2</strain>
    </source>
</reference>